<dbReference type="GO" id="GO:0046983">
    <property type="term" value="F:protein dimerization activity"/>
    <property type="evidence" value="ECO:0007669"/>
    <property type="project" value="InterPro"/>
</dbReference>
<proteinExistence type="inferred from homology"/>
<dbReference type="Proteomes" id="UP000290243">
    <property type="component" value="Chromosome"/>
</dbReference>
<evidence type="ECO:0000256" key="10">
    <source>
        <dbReference type="ARBA" id="ARBA00048552"/>
    </source>
</evidence>
<dbReference type="SUPFAM" id="SSF56553">
    <property type="entry name" value="Insert subdomain of RNA polymerase alpha subunit"/>
    <property type="match status" value="1"/>
</dbReference>
<dbReference type="EC" id="2.7.7.6" evidence="2 11"/>
<dbReference type="OrthoDB" id="9805706at2"/>
<evidence type="ECO:0000256" key="6">
    <source>
        <dbReference type="ARBA" id="ARBA00022695"/>
    </source>
</evidence>
<dbReference type="SUPFAM" id="SSF55257">
    <property type="entry name" value="RBP11-like subunits of RNA polymerase"/>
    <property type="match status" value="1"/>
</dbReference>
<dbReference type="SMART" id="SM00662">
    <property type="entry name" value="RPOLD"/>
    <property type="match status" value="1"/>
</dbReference>
<dbReference type="AlphaFoldDB" id="A0A449B3L5"/>
<evidence type="ECO:0000256" key="5">
    <source>
        <dbReference type="ARBA" id="ARBA00022679"/>
    </source>
</evidence>
<dbReference type="Gene3D" id="3.30.1360.10">
    <property type="entry name" value="RNA polymerase, RBP11-like subunit"/>
    <property type="match status" value="1"/>
</dbReference>
<dbReference type="HAMAP" id="MF_00059">
    <property type="entry name" value="RNApol_bact_RpoA"/>
    <property type="match status" value="1"/>
</dbReference>
<dbReference type="GO" id="GO:0005737">
    <property type="term" value="C:cytoplasm"/>
    <property type="evidence" value="ECO:0007669"/>
    <property type="project" value="UniProtKB-ARBA"/>
</dbReference>
<feature type="region of interest" description="Alpha N-terminal domain (alpha-NTD)" evidence="11">
    <location>
        <begin position="1"/>
        <end position="250"/>
    </location>
</feature>
<dbReference type="InterPro" id="IPR011773">
    <property type="entry name" value="DNA-dir_RpoA"/>
</dbReference>
<dbReference type="SUPFAM" id="SSF47789">
    <property type="entry name" value="C-terminal domain of RNA polymerase alpha subunit"/>
    <property type="match status" value="1"/>
</dbReference>
<dbReference type="Gene3D" id="1.10.150.20">
    <property type="entry name" value="5' to 3' exonuclease, C-terminal subdomain"/>
    <property type="match status" value="1"/>
</dbReference>
<sequence length="336" mass="37985">MEKMSKLDYLQVKTSLVNNNANEVTFTLSPLERGFGNTLAVSLRRILLSNITSLALFAIKINGVDHEFRTVPGIVEDVTQLIMNLRKVKFQYNPEFIRDDEIIRVSLNSDTPGTITSRHLEFDNPNIEIVNKTLEIATLNPKSNISLEMFLRPGRGFVSNEENKKFILDPQVSSKMESKIQKGLFIATDSNFGPVENVKYEIFDMNTSSPKIQEKLEFTIRTDGTVSPKDALKQASEILIAHFQIIGDVENMKLNVFEEEKIQKEETTENDIDINQLGLSVRSLNALKKINKTKISQIAAMTLEELEQTKNLGKKSLDEIQEVLKNNGYSLSKGDE</sequence>
<dbReference type="InterPro" id="IPR011263">
    <property type="entry name" value="DNA-dir_RNA_pol_RpoA/D/Rpb3"/>
</dbReference>
<comment type="function">
    <text evidence="11">DNA-dependent RNA polymerase catalyzes the transcription of DNA into RNA using the four ribonucleoside triphosphates as substrates.</text>
</comment>
<evidence type="ECO:0000256" key="8">
    <source>
        <dbReference type="ARBA" id="ARBA00032524"/>
    </source>
</evidence>
<dbReference type="EMBL" id="LR215037">
    <property type="protein sequence ID" value="VEU75138.1"/>
    <property type="molecule type" value="Genomic_DNA"/>
</dbReference>
<keyword evidence="4 11" id="KW-0240">DNA-directed RNA polymerase</keyword>
<evidence type="ECO:0000256" key="4">
    <source>
        <dbReference type="ARBA" id="ARBA00022478"/>
    </source>
</evidence>
<evidence type="ECO:0000313" key="13">
    <source>
        <dbReference type="EMBL" id="VEU75138.1"/>
    </source>
</evidence>
<evidence type="ECO:0000256" key="1">
    <source>
        <dbReference type="ARBA" id="ARBA00007123"/>
    </source>
</evidence>
<protein>
    <recommendedName>
        <fullName evidence="3 11">DNA-directed RNA polymerase subunit alpha</fullName>
        <shortName evidence="11">RNAP subunit alpha</shortName>
        <ecNumber evidence="2 11">2.7.7.6</ecNumber>
    </recommendedName>
    <alternativeName>
        <fullName evidence="9 11">RNA polymerase subunit alpha</fullName>
    </alternativeName>
    <alternativeName>
        <fullName evidence="8 11">Transcriptase subunit alpha</fullName>
    </alternativeName>
</protein>
<dbReference type="GO" id="GO:0006351">
    <property type="term" value="P:DNA-templated transcription"/>
    <property type="evidence" value="ECO:0007669"/>
    <property type="project" value="UniProtKB-UniRule"/>
</dbReference>
<dbReference type="InterPro" id="IPR036643">
    <property type="entry name" value="RNApol_insert_sf"/>
</dbReference>
<keyword evidence="6 11" id="KW-0548">Nucleotidyltransferase</keyword>
<evidence type="ECO:0000256" key="2">
    <source>
        <dbReference type="ARBA" id="ARBA00012418"/>
    </source>
</evidence>
<comment type="domain">
    <text evidence="11">The N-terminal domain is essential for RNAP assembly and basal transcription, whereas the C-terminal domain is involved in interaction with transcriptional regulators and with upstream promoter elements.</text>
</comment>
<dbReference type="KEGG" id="mmau:NCTC10168_00046"/>
<dbReference type="CDD" id="cd06928">
    <property type="entry name" value="RNAP_alpha_NTD"/>
    <property type="match status" value="1"/>
</dbReference>
<name>A0A449B3L5_9BACT</name>
<feature type="region of interest" description="Alpha C-terminal domain (alpha-CTD)" evidence="11">
    <location>
        <begin position="270"/>
        <end position="336"/>
    </location>
</feature>
<keyword evidence="14" id="KW-1185">Reference proteome</keyword>
<dbReference type="NCBIfam" id="NF003519">
    <property type="entry name" value="PRK05182.2-5"/>
    <property type="match status" value="1"/>
</dbReference>
<dbReference type="GO" id="GO:0000428">
    <property type="term" value="C:DNA-directed RNA polymerase complex"/>
    <property type="evidence" value="ECO:0007669"/>
    <property type="project" value="UniProtKB-KW"/>
</dbReference>
<keyword evidence="7 11" id="KW-0804">Transcription</keyword>
<evidence type="ECO:0000313" key="14">
    <source>
        <dbReference type="Proteomes" id="UP000290243"/>
    </source>
</evidence>
<dbReference type="RefSeq" id="WP_129645987.1">
    <property type="nucleotide sequence ID" value="NZ_LR215037.1"/>
</dbReference>
<dbReference type="Pfam" id="PF03118">
    <property type="entry name" value="RNA_pol_A_CTD"/>
    <property type="match status" value="1"/>
</dbReference>
<accession>A0A449B3L5</accession>
<dbReference type="NCBIfam" id="TIGR02027">
    <property type="entry name" value="rpoA"/>
    <property type="match status" value="1"/>
</dbReference>
<evidence type="ECO:0000259" key="12">
    <source>
        <dbReference type="SMART" id="SM00662"/>
    </source>
</evidence>
<gene>
    <name evidence="11 13" type="primary">rpoA</name>
    <name evidence="13" type="ORF">NCTC10168_00046</name>
</gene>
<evidence type="ECO:0000256" key="7">
    <source>
        <dbReference type="ARBA" id="ARBA00023163"/>
    </source>
</evidence>
<comment type="catalytic activity">
    <reaction evidence="10 11">
        <text>RNA(n) + a ribonucleoside 5'-triphosphate = RNA(n+1) + diphosphate</text>
        <dbReference type="Rhea" id="RHEA:21248"/>
        <dbReference type="Rhea" id="RHEA-COMP:14527"/>
        <dbReference type="Rhea" id="RHEA-COMP:17342"/>
        <dbReference type="ChEBI" id="CHEBI:33019"/>
        <dbReference type="ChEBI" id="CHEBI:61557"/>
        <dbReference type="ChEBI" id="CHEBI:140395"/>
        <dbReference type="EC" id="2.7.7.6"/>
    </reaction>
</comment>
<evidence type="ECO:0000256" key="3">
    <source>
        <dbReference type="ARBA" id="ARBA00015972"/>
    </source>
</evidence>
<organism evidence="13 14">
    <name type="scientific">Mycoplasmopsis maculosa</name>
    <dbReference type="NCBI Taxonomy" id="114885"/>
    <lineage>
        <taxon>Bacteria</taxon>
        <taxon>Bacillati</taxon>
        <taxon>Mycoplasmatota</taxon>
        <taxon>Mycoplasmoidales</taxon>
        <taxon>Metamycoplasmataceae</taxon>
        <taxon>Mycoplasmopsis</taxon>
    </lineage>
</organism>
<dbReference type="InterPro" id="IPR036603">
    <property type="entry name" value="RBP11-like"/>
</dbReference>
<comment type="similarity">
    <text evidence="1 11">Belongs to the RNA polymerase alpha chain family.</text>
</comment>
<comment type="subunit">
    <text evidence="11">Homodimer. The RNAP catalytic core consists of 2 alpha, 1 beta, 1 beta' and 1 omega subunit. When a sigma factor is associated with the core the holoenzyme is formed, which can initiate transcription.</text>
</comment>
<evidence type="ECO:0000256" key="11">
    <source>
        <dbReference type="HAMAP-Rule" id="MF_00059"/>
    </source>
</evidence>
<feature type="domain" description="DNA-directed RNA polymerase RpoA/D/Rpb3-type" evidence="12">
    <location>
        <begin position="23"/>
        <end position="249"/>
    </location>
</feature>
<dbReference type="GO" id="GO:0003899">
    <property type="term" value="F:DNA-directed RNA polymerase activity"/>
    <property type="evidence" value="ECO:0007669"/>
    <property type="project" value="UniProtKB-UniRule"/>
</dbReference>
<dbReference type="Pfam" id="PF01000">
    <property type="entry name" value="RNA_pol_A_bac"/>
    <property type="match status" value="1"/>
</dbReference>
<dbReference type="Pfam" id="PF01193">
    <property type="entry name" value="RNA_pol_L"/>
    <property type="match status" value="1"/>
</dbReference>
<dbReference type="InterPro" id="IPR011262">
    <property type="entry name" value="DNA-dir_RNA_pol_insert"/>
</dbReference>
<evidence type="ECO:0000256" key="9">
    <source>
        <dbReference type="ARBA" id="ARBA00033070"/>
    </source>
</evidence>
<dbReference type="Gene3D" id="2.170.120.12">
    <property type="entry name" value="DNA-directed RNA polymerase, insert domain"/>
    <property type="match status" value="1"/>
</dbReference>
<dbReference type="InterPro" id="IPR011260">
    <property type="entry name" value="RNAP_asu_C"/>
</dbReference>
<keyword evidence="5 11" id="KW-0808">Transferase</keyword>
<dbReference type="GO" id="GO:0003677">
    <property type="term" value="F:DNA binding"/>
    <property type="evidence" value="ECO:0007669"/>
    <property type="project" value="UniProtKB-UniRule"/>
</dbReference>
<reference evidence="13 14" key="1">
    <citation type="submission" date="2019-01" db="EMBL/GenBank/DDBJ databases">
        <authorList>
            <consortium name="Pathogen Informatics"/>
        </authorList>
    </citation>
    <scope>NUCLEOTIDE SEQUENCE [LARGE SCALE GENOMIC DNA]</scope>
    <source>
        <strain evidence="13 14">NCTC10168</strain>
    </source>
</reference>